<dbReference type="AlphaFoldDB" id="A0A0K8T3K4"/>
<evidence type="ECO:0000313" key="1">
    <source>
        <dbReference type="EMBL" id="JAG60099.1"/>
    </source>
</evidence>
<feature type="non-terminal residue" evidence="1">
    <location>
        <position position="1"/>
    </location>
</feature>
<proteinExistence type="predicted"/>
<reference evidence="1" key="1">
    <citation type="submission" date="2014-09" db="EMBL/GenBank/DDBJ databases">
        <authorList>
            <person name="Magalhaes I.L.F."/>
            <person name="Oliveira U."/>
            <person name="Santos F.R."/>
            <person name="Vidigal T.H.D.A."/>
            <person name="Brescovit A.D."/>
            <person name="Santos A.J."/>
        </authorList>
    </citation>
    <scope>NUCLEOTIDE SEQUENCE</scope>
</reference>
<protein>
    <submittedName>
        <fullName evidence="1">Uncharacterized protein</fullName>
    </submittedName>
</protein>
<dbReference type="EMBL" id="GBRD01005722">
    <property type="protein sequence ID" value="JAG60099.1"/>
    <property type="molecule type" value="Transcribed_RNA"/>
</dbReference>
<sequence>PYQQPLVPAPQQYQQQSVLASLPYQQQSDLASLPYQQQLDPGALPYQQPETDKDQHEEAYITESIPPKVMYKGKTVGVGGLGIPLADGGGAVTHTGNLGGLGLPGLAGLGGGGLAGGGLGAAGLSGLTAGIGVSAIGHGHKGHGSIAVPIGHEPAYITSIPFISGYELKPIYSMKKVVVKEIGKEHSLHKGLGLSGLPGLPGLPGLGARSAEDPSNHFYIDEPEDQNSYYQIQSFPAPAGRSASAEDPSKSNNFYVDGPGDHHPLDLNIFFVDPMQAKEASEPELLSPETYSDAIRTLQQQMDHLQSLKLAQEQRTQTDEINCV</sequence>
<name>A0A0K8T3K4_LYGHE</name>
<accession>A0A0K8T3K4</accession>
<organism evidence="1">
    <name type="scientific">Lygus hesperus</name>
    <name type="common">Western plant bug</name>
    <dbReference type="NCBI Taxonomy" id="30085"/>
    <lineage>
        <taxon>Eukaryota</taxon>
        <taxon>Metazoa</taxon>
        <taxon>Ecdysozoa</taxon>
        <taxon>Arthropoda</taxon>
        <taxon>Hexapoda</taxon>
        <taxon>Insecta</taxon>
        <taxon>Pterygota</taxon>
        <taxon>Neoptera</taxon>
        <taxon>Paraneoptera</taxon>
        <taxon>Hemiptera</taxon>
        <taxon>Heteroptera</taxon>
        <taxon>Panheteroptera</taxon>
        <taxon>Cimicomorpha</taxon>
        <taxon>Miridae</taxon>
        <taxon>Mirini</taxon>
        <taxon>Lygus</taxon>
    </lineage>
</organism>